<evidence type="ECO:0000256" key="3">
    <source>
        <dbReference type="ARBA" id="ARBA00022729"/>
    </source>
</evidence>
<evidence type="ECO:0000256" key="1">
    <source>
        <dbReference type="ARBA" id="ARBA00004479"/>
    </source>
</evidence>
<feature type="signal peptide" evidence="10">
    <location>
        <begin position="1"/>
        <end position="32"/>
    </location>
</feature>
<evidence type="ECO:0000256" key="5">
    <source>
        <dbReference type="ARBA" id="ARBA00022989"/>
    </source>
</evidence>
<keyword evidence="7" id="KW-0325">Glycoprotein</keyword>
<reference evidence="11" key="4">
    <citation type="submission" date="2020-03" db="EMBL/GenBank/DDBJ databases">
        <title>Intra-Species Differences in Population Size shape Life History and Genome Evolution.</title>
        <authorList>
            <person name="Willemsen D."/>
            <person name="Cui R."/>
            <person name="Valenzano D.R."/>
        </authorList>
    </citation>
    <scope>NUCLEOTIDE SEQUENCE</scope>
    <source>
        <strain evidence="11">GRZ</strain>
        <tissue evidence="11">Whole</tissue>
    </source>
</reference>
<keyword evidence="3 10" id="KW-0732">Signal</keyword>
<feature type="transmembrane region" description="Helical" evidence="9">
    <location>
        <begin position="216"/>
        <end position="236"/>
    </location>
</feature>
<reference evidence="12" key="2">
    <citation type="submission" date="2016-05" db="EMBL/GenBank/DDBJ databases">
        <authorList>
            <person name="Lavstsen T."/>
            <person name="Jespersen J.S."/>
        </authorList>
    </citation>
    <scope>NUCLEOTIDE SEQUENCE</scope>
    <source>
        <tissue evidence="12">Brain</tissue>
    </source>
</reference>
<dbReference type="OrthoDB" id="8945512at2759"/>
<dbReference type="PANTHER" id="PTHR16677">
    <property type="entry name" value="HEMATOPOIETIC PROGENITOR CELL ANTIGEN CD34"/>
    <property type="match status" value="1"/>
</dbReference>
<evidence type="ECO:0000256" key="4">
    <source>
        <dbReference type="ARBA" id="ARBA00022889"/>
    </source>
</evidence>
<dbReference type="Proteomes" id="UP000694548">
    <property type="component" value="Chromosome sgr15"/>
</dbReference>
<dbReference type="EMBL" id="HADY01014250">
    <property type="protein sequence ID" value="SBP52735.1"/>
    <property type="molecule type" value="Transcribed_RNA"/>
</dbReference>
<evidence type="ECO:0000256" key="10">
    <source>
        <dbReference type="SAM" id="SignalP"/>
    </source>
</evidence>
<dbReference type="GO" id="GO:0007155">
    <property type="term" value="P:cell adhesion"/>
    <property type="evidence" value="ECO:0007669"/>
    <property type="project" value="UniProtKB-KW"/>
</dbReference>
<keyword evidence="14" id="KW-1185">Reference proteome</keyword>
<dbReference type="EMBL" id="JAAVVJ010000013">
    <property type="protein sequence ID" value="KAF7209177.1"/>
    <property type="molecule type" value="Genomic_DNA"/>
</dbReference>
<gene>
    <name evidence="12" type="primary">Nfu_g_1_001977</name>
    <name evidence="13" type="synonym">cd34</name>
    <name evidence="11" type="ORF">G4P62_014034</name>
</gene>
<dbReference type="InterPro" id="IPR013836">
    <property type="entry name" value="CD34/Podocalyxin"/>
</dbReference>
<dbReference type="GeneID" id="107390406"/>
<feature type="region of interest" description="Disordered" evidence="8">
    <location>
        <begin position="34"/>
        <end position="84"/>
    </location>
</feature>
<dbReference type="Ensembl" id="ENSNFUT00015016507.1">
    <property type="protein sequence ID" value="ENSNFUP00015015756.1"/>
    <property type="gene ID" value="ENSNFUG00015007582.1"/>
</dbReference>
<dbReference type="InterPro" id="IPR008083">
    <property type="entry name" value="CD34"/>
</dbReference>
<dbReference type="Proteomes" id="UP000822369">
    <property type="component" value="Chromosome 13"/>
</dbReference>
<evidence type="ECO:0000256" key="6">
    <source>
        <dbReference type="ARBA" id="ARBA00023136"/>
    </source>
</evidence>
<feature type="chain" id="PRO_5044554946" evidence="10">
    <location>
        <begin position="33"/>
        <end position="312"/>
    </location>
</feature>
<name>A0A1A8AES0_NOTFU</name>
<protein>
    <submittedName>
        <fullName evidence="11">LOC107390406-like protein</fullName>
    </submittedName>
</protein>
<comment type="subcellular location">
    <subcellularLocation>
        <location evidence="1">Membrane</location>
        <topology evidence="1">Single-pass type I membrane protein</topology>
    </subcellularLocation>
</comment>
<dbReference type="KEGG" id="nfu:107390406"/>
<evidence type="ECO:0000313" key="14">
    <source>
        <dbReference type="Proteomes" id="UP000694548"/>
    </source>
</evidence>
<dbReference type="GeneTree" id="ENSGT00390000008414"/>
<dbReference type="Pfam" id="PF06365">
    <property type="entry name" value="CD34_antigen"/>
    <property type="match status" value="1"/>
</dbReference>
<reference evidence="12" key="3">
    <citation type="submission" date="2016-06" db="EMBL/GenBank/DDBJ databases">
        <title>The genome of a short-lived fish provides insights into sex chromosome evolution and the genetic control of aging.</title>
        <authorList>
            <person name="Reichwald K."/>
            <person name="Felder M."/>
            <person name="Petzold A."/>
            <person name="Koch P."/>
            <person name="Groth M."/>
            <person name="Platzer M."/>
        </authorList>
    </citation>
    <scope>NUCLEOTIDE SEQUENCE</scope>
    <source>
        <tissue evidence="12">Brain</tissue>
    </source>
</reference>
<feature type="region of interest" description="Disordered" evidence="8">
    <location>
        <begin position="241"/>
        <end position="312"/>
    </location>
</feature>
<keyword evidence="4" id="KW-0130">Cell adhesion</keyword>
<feature type="compositionally biased region" description="Polar residues" evidence="8">
    <location>
        <begin position="300"/>
        <end position="312"/>
    </location>
</feature>
<evidence type="ECO:0000256" key="9">
    <source>
        <dbReference type="SAM" id="Phobius"/>
    </source>
</evidence>
<dbReference type="Bgee" id="ENSNFUG00015007582">
    <property type="expression patterns" value="Expressed in caudal fin and 1 other cell type or tissue"/>
</dbReference>
<dbReference type="AlphaFoldDB" id="A0A1A8AES0"/>
<sequence length="312" mass="32621">MAASTWRISGLCRSMAGLLLLCMLLFSSGVMSEDDPAVVDQPDVPTTSNPMGAGTDGPAATGSPAADVTQVPADSGNSVAPSDVPKISMTITNIRVKTLEEAPGTTAPAVADVKELTPVVPSVSCVEKKDIPEKSHVKVEVKNSDKCEETKKILQENPAKWCSSEHCHLNIFQEGNNVFVASNDSAPGTLAQALKSENLKKLGVSKVENPSSSSSVFVGILVSGLLAAVGIIVGYFKCQQRPGPKEPKLPEEGLPVDQENQGNTLVSVAPLNPPPETQEKPNINGESPEPAKTQTPPPTNGHSTAKTADTEL</sequence>
<organism evidence="12">
    <name type="scientific">Nothobranchius furzeri</name>
    <name type="common">Turquoise killifish</name>
    <dbReference type="NCBI Taxonomy" id="105023"/>
    <lineage>
        <taxon>Eukaryota</taxon>
        <taxon>Metazoa</taxon>
        <taxon>Chordata</taxon>
        <taxon>Craniata</taxon>
        <taxon>Vertebrata</taxon>
        <taxon>Euteleostomi</taxon>
        <taxon>Actinopterygii</taxon>
        <taxon>Neopterygii</taxon>
        <taxon>Teleostei</taxon>
        <taxon>Neoteleostei</taxon>
        <taxon>Acanthomorphata</taxon>
        <taxon>Ovalentaria</taxon>
        <taxon>Atherinomorphae</taxon>
        <taxon>Cyprinodontiformes</taxon>
        <taxon>Nothobranchiidae</taxon>
        <taxon>Nothobranchius</taxon>
    </lineage>
</organism>
<keyword evidence="5 9" id="KW-1133">Transmembrane helix</keyword>
<dbReference type="OMA" id="ENPAGWC"/>
<keyword evidence="2 9" id="KW-0812">Transmembrane</keyword>
<keyword evidence="6 9" id="KW-0472">Membrane</keyword>
<accession>A0A1A8AES0</accession>
<reference evidence="13" key="5">
    <citation type="submission" date="2025-05" db="UniProtKB">
        <authorList>
            <consortium name="Ensembl"/>
        </authorList>
    </citation>
    <scope>IDENTIFICATION</scope>
</reference>
<evidence type="ECO:0000313" key="11">
    <source>
        <dbReference type="EMBL" id="KAF7209177.1"/>
    </source>
</evidence>
<evidence type="ECO:0000256" key="7">
    <source>
        <dbReference type="ARBA" id="ARBA00023180"/>
    </source>
</evidence>
<reference evidence="13" key="1">
    <citation type="submission" date="2014-08" db="EMBL/GenBank/DDBJ databases">
        <authorList>
            <person name="Senf B."/>
            <person name="Petzold A."/>
            <person name="Downie B.R."/>
            <person name="Koch P."/>
            <person name="Platzer M."/>
        </authorList>
    </citation>
    <scope>NUCLEOTIDE SEQUENCE [LARGE SCALE GENOMIC DNA]</scope>
    <source>
        <strain evidence="13">GRZ</strain>
    </source>
</reference>
<dbReference type="GO" id="GO:0005886">
    <property type="term" value="C:plasma membrane"/>
    <property type="evidence" value="ECO:0007669"/>
    <property type="project" value="UniProtKB-ARBA"/>
</dbReference>
<evidence type="ECO:0000313" key="12">
    <source>
        <dbReference type="EMBL" id="SBP52735.1"/>
    </source>
</evidence>
<dbReference type="PANTHER" id="PTHR16677:SF1">
    <property type="entry name" value="HEMATOPOIETIC PROGENITOR CELL ANTIGEN CD34"/>
    <property type="match status" value="1"/>
</dbReference>
<evidence type="ECO:0000256" key="2">
    <source>
        <dbReference type="ARBA" id="ARBA00022692"/>
    </source>
</evidence>
<evidence type="ECO:0000313" key="13">
    <source>
        <dbReference type="Ensembl" id="ENSNFUP00015015756.1"/>
    </source>
</evidence>
<proteinExistence type="predicted"/>
<evidence type="ECO:0000256" key="8">
    <source>
        <dbReference type="SAM" id="MobiDB-lite"/>
    </source>
</evidence>